<dbReference type="InterPro" id="IPR038062">
    <property type="entry name" value="ScdA-like_N_sf"/>
</dbReference>
<dbReference type="EMBL" id="CP106878">
    <property type="protein sequence ID" value="WAA09080.1"/>
    <property type="molecule type" value="Genomic_DNA"/>
</dbReference>
<dbReference type="Proteomes" id="UP001164718">
    <property type="component" value="Chromosome"/>
</dbReference>
<evidence type="ECO:0000313" key="7">
    <source>
        <dbReference type="EMBL" id="WAA09080.1"/>
    </source>
</evidence>
<proteinExistence type="predicted"/>
<dbReference type="PANTHER" id="PTHR36438:SF1">
    <property type="entry name" value="IRON-SULFUR CLUSTER REPAIR PROTEIN YTFE"/>
    <property type="match status" value="1"/>
</dbReference>
<dbReference type="GO" id="GO:0046872">
    <property type="term" value="F:metal ion binding"/>
    <property type="evidence" value="ECO:0007669"/>
    <property type="project" value="UniProtKB-KW"/>
</dbReference>
<dbReference type="NCBIfam" id="TIGR03652">
    <property type="entry name" value="FeS_repair_RIC"/>
    <property type="match status" value="1"/>
</dbReference>
<keyword evidence="2" id="KW-0963">Cytoplasm</keyword>
<accession>A0A9E8LTH1</accession>
<dbReference type="InterPro" id="IPR019903">
    <property type="entry name" value="RIC_family"/>
</dbReference>
<sequence length="232" mass="27257">MTIPFSNKTFVKDIVNELPKAADIFRKNRIDYCCGGNIPLEQAAMERAIDLEQLMQELVHLYETTENAKEDLDVWTDSDSKTIIDHIQNRYHEPLKVELAELSPYVTKVARVHGEHHPELLEVYDLFYELKKELLDHTTKEDEETFPLLLQIENNTVENKEETIARIAELEKEHDHAGNLLKQIRNVTNDFSLPEGACNTYRLVYKRLEQLEKETFQHIHLENNILFPRFID</sequence>
<dbReference type="RefSeq" id="WP_275416865.1">
    <property type="nucleotide sequence ID" value="NZ_CP106878.1"/>
</dbReference>
<keyword evidence="5" id="KW-0175">Coiled coil</keyword>
<dbReference type="Gene3D" id="1.20.120.520">
    <property type="entry name" value="nmb1532 protein domain like"/>
    <property type="match status" value="1"/>
</dbReference>
<evidence type="ECO:0000256" key="1">
    <source>
        <dbReference type="ARBA" id="ARBA00004496"/>
    </source>
</evidence>
<evidence type="ECO:0000256" key="2">
    <source>
        <dbReference type="ARBA" id="ARBA00022490"/>
    </source>
</evidence>
<reference evidence="7" key="1">
    <citation type="submission" date="2022-09" db="EMBL/GenBank/DDBJ databases">
        <title>Complete Genomes of Fervidibacillus albus and Fervidibacillus halotolerans isolated from tidal flat sediments.</title>
        <authorList>
            <person name="Kwon K.K."/>
            <person name="Yang S.-H."/>
            <person name="Park M.J."/>
            <person name="Oh H.-M."/>
        </authorList>
    </citation>
    <scope>NUCLEOTIDE SEQUENCE</scope>
    <source>
        <strain evidence="7">MEBiC13591</strain>
    </source>
</reference>
<comment type="subcellular location">
    <subcellularLocation>
        <location evidence="1">Cytoplasm</location>
    </subcellularLocation>
</comment>
<feature type="coiled-coil region" evidence="5">
    <location>
        <begin position="153"/>
        <end position="187"/>
    </location>
</feature>
<evidence type="ECO:0000256" key="4">
    <source>
        <dbReference type="ARBA" id="ARBA00023004"/>
    </source>
</evidence>
<keyword evidence="4" id="KW-0408">Iron</keyword>
<dbReference type="Pfam" id="PF01814">
    <property type="entry name" value="Hemerythrin"/>
    <property type="match status" value="1"/>
</dbReference>
<dbReference type="GO" id="GO:0005737">
    <property type="term" value="C:cytoplasm"/>
    <property type="evidence" value="ECO:0007669"/>
    <property type="project" value="UniProtKB-SubCell"/>
</dbReference>
<name>A0A9E8LTH1_9BACI</name>
<dbReference type="SUPFAM" id="SSF140683">
    <property type="entry name" value="SP0561-like"/>
    <property type="match status" value="1"/>
</dbReference>
<keyword evidence="3" id="KW-0479">Metal-binding</keyword>
<keyword evidence="8" id="KW-1185">Reference proteome</keyword>
<dbReference type="InterPro" id="IPR012312">
    <property type="entry name" value="Hemerythrin-like"/>
</dbReference>
<dbReference type="AlphaFoldDB" id="A0A9E8LTH1"/>
<gene>
    <name evidence="7" type="primary">ric</name>
    <name evidence="7" type="ORF">OE104_10830</name>
</gene>
<evidence type="ECO:0000259" key="6">
    <source>
        <dbReference type="Pfam" id="PF01814"/>
    </source>
</evidence>
<evidence type="ECO:0000256" key="3">
    <source>
        <dbReference type="ARBA" id="ARBA00022723"/>
    </source>
</evidence>
<dbReference type="Gene3D" id="1.10.3910.10">
    <property type="entry name" value="SP0561-like"/>
    <property type="match status" value="1"/>
</dbReference>
<evidence type="ECO:0000256" key="5">
    <source>
        <dbReference type="SAM" id="Coils"/>
    </source>
</evidence>
<evidence type="ECO:0000313" key="8">
    <source>
        <dbReference type="Proteomes" id="UP001164718"/>
    </source>
</evidence>
<protein>
    <submittedName>
        <fullName evidence="7">Iron-sulfur cluster repair di-iron protein</fullName>
    </submittedName>
</protein>
<feature type="domain" description="Hemerythrin-like" evidence="6">
    <location>
        <begin position="86"/>
        <end position="229"/>
    </location>
</feature>
<dbReference type="Pfam" id="PF04405">
    <property type="entry name" value="ScdA_N"/>
    <property type="match status" value="1"/>
</dbReference>
<dbReference type="KEGG" id="faf:OE104_10830"/>
<dbReference type="PANTHER" id="PTHR36438">
    <property type="entry name" value="IRON-SULFUR CLUSTER REPAIR PROTEIN YTFE"/>
    <property type="match status" value="1"/>
</dbReference>
<organism evidence="7 8">
    <name type="scientific">Fervidibacillus albus</name>
    <dbReference type="NCBI Taxonomy" id="2980026"/>
    <lineage>
        <taxon>Bacteria</taxon>
        <taxon>Bacillati</taxon>
        <taxon>Bacillota</taxon>
        <taxon>Bacilli</taxon>
        <taxon>Bacillales</taxon>
        <taxon>Bacillaceae</taxon>
        <taxon>Fervidibacillus</taxon>
    </lineage>
</organism>